<evidence type="ECO:0000313" key="1">
    <source>
        <dbReference type="EMBL" id="SCC18611.1"/>
    </source>
</evidence>
<protein>
    <submittedName>
        <fullName evidence="1">Pyrroloquinoline quinone (PQQ) biosynthesis protein C</fullName>
    </submittedName>
</protein>
<dbReference type="Proteomes" id="UP000198975">
    <property type="component" value="Unassembled WGS sequence"/>
</dbReference>
<proteinExistence type="predicted"/>
<dbReference type="SUPFAM" id="SSF48613">
    <property type="entry name" value="Heme oxygenase-like"/>
    <property type="match status" value="1"/>
</dbReference>
<evidence type="ECO:0000313" key="2">
    <source>
        <dbReference type="Proteomes" id="UP000198975"/>
    </source>
</evidence>
<name>A0A1C4CHL7_9ENTR</name>
<keyword evidence="2" id="KW-1185">Reference proteome</keyword>
<dbReference type="SMART" id="SM01236">
    <property type="entry name" value="Haem_oxygenase_2"/>
    <property type="match status" value="1"/>
</dbReference>
<dbReference type="RefSeq" id="WP_061496356.1">
    <property type="nucleotide sequence ID" value="NZ_CP115659.1"/>
</dbReference>
<accession>A0A1C4CHL7</accession>
<dbReference type="Pfam" id="PF14518">
    <property type="entry name" value="Haem_oxygenas_2"/>
    <property type="match status" value="1"/>
</dbReference>
<dbReference type="EMBL" id="FMAY01000007">
    <property type="protein sequence ID" value="SCC18611.1"/>
    <property type="molecule type" value="Genomic_DNA"/>
</dbReference>
<dbReference type="InterPro" id="IPR016084">
    <property type="entry name" value="Haem_Oase-like_multi-hlx"/>
</dbReference>
<dbReference type="Gene3D" id="1.20.910.10">
    <property type="entry name" value="Heme oxygenase-like"/>
    <property type="match status" value="1"/>
</dbReference>
<gene>
    <name evidence="1" type="ORF">GA0061071_107251</name>
</gene>
<reference evidence="2" key="1">
    <citation type="submission" date="2016-08" db="EMBL/GenBank/DDBJ databases">
        <authorList>
            <person name="Varghese N."/>
            <person name="Submissions Spin"/>
        </authorList>
    </citation>
    <scope>NUCLEOTIDE SEQUENCE [LARGE SCALE GENOMIC DNA]</scope>
    <source>
        <strain evidence="2">REICA_082</strain>
    </source>
</reference>
<sequence>MSFYEQLQHQTAAERQALLASPVIARCRDGDISQEMYIEFLTQAYHHVSHTVPLLMCAGSRLPTSQESVRGAIAEYIEEEYGHQEWILNDIRACGGDAEKVRSGTPCLPIEMMVAFLYYRIEWVNPMSLFGMVLVLEGTSVSIASSIAAQVEHTLGLPKAATTYLRSHGELDQGHLQFFARLMDTVTDEGDQAAIIHTARRVYQLYGQMLNQLGSNTRGSDE</sequence>
<dbReference type="AlphaFoldDB" id="A0A1C4CHL7"/>
<organism evidence="1 2">
    <name type="scientific">Kosakonia oryzendophytica</name>
    <dbReference type="NCBI Taxonomy" id="1005665"/>
    <lineage>
        <taxon>Bacteria</taxon>
        <taxon>Pseudomonadati</taxon>
        <taxon>Pseudomonadota</taxon>
        <taxon>Gammaproteobacteria</taxon>
        <taxon>Enterobacterales</taxon>
        <taxon>Enterobacteriaceae</taxon>
        <taxon>Kosakonia</taxon>
    </lineage>
</organism>
<dbReference type="OrthoDB" id="5177824at2"/>